<dbReference type="Proteomes" id="UP001208017">
    <property type="component" value="Unassembled WGS sequence"/>
</dbReference>
<dbReference type="Pfam" id="PF14065">
    <property type="entry name" value="Pvc16_N"/>
    <property type="match status" value="1"/>
</dbReference>
<reference evidence="2 3" key="1">
    <citation type="submission" date="2022-11" db="EMBL/GenBank/DDBJ databases">
        <title>Study of microbial diversity in lake waters.</title>
        <authorList>
            <person name="Zhang J."/>
        </authorList>
    </citation>
    <scope>NUCLEOTIDE SEQUENCE [LARGE SCALE GENOMIC DNA]</scope>
    <source>
        <strain evidence="2 3">DT12</strain>
    </source>
</reference>
<evidence type="ECO:0000259" key="1">
    <source>
        <dbReference type="Pfam" id="PF14065"/>
    </source>
</evidence>
<evidence type="ECO:0000313" key="3">
    <source>
        <dbReference type="Proteomes" id="UP001208017"/>
    </source>
</evidence>
<protein>
    <submittedName>
        <fullName evidence="2">DUF4255 domain-containing protein</fullName>
    </submittedName>
</protein>
<dbReference type="EMBL" id="JAPMLT010000004">
    <property type="protein sequence ID" value="MCX7570265.1"/>
    <property type="molecule type" value="Genomic_DNA"/>
</dbReference>
<dbReference type="InterPro" id="IPR025351">
    <property type="entry name" value="Pvc16_N"/>
</dbReference>
<organism evidence="2 3">
    <name type="scientific">Tumebacillus lacus</name>
    <dbReference type="NCBI Taxonomy" id="2995335"/>
    <lineage>
        <taxon>Bacteria</taxon>
        <taxon>Bacillati</taxon>
        <taxon>Bacillota</taxon>
        <taxon>Bacilli</taxon>
        <taxon>Bacillales</taxon>
        <taxon>Alicyclobacillaceae</taxon>
        <taxon>Tumebacillus</taxon>
    </lineage>
</organism>
<name>A0ABT3X3V5_9BACL</name>
<keyword evidence="3" id="KW-1185">Reference proteome</keyword>
<gene>
    <name evidence="2" type="ORF">OS242_09850</name>
</gene>
<proteinExistence type="predicted"/>
<comment type="caution">
    <text evidence="2">The sequence shown here is derived from an EMBL/GenBank/DDBJ whole genome shotgun (WGS) entry which is preliminary data.</text>
</comment>
<evidence type="ECO:0000313" key="2">
    <source>
        <dbReference type="EMBL" id="MCX7570265.1"/>
    </source>
</evidence>
<dbReference type="RefSeq" id="WP_267151514.1">
    <property type="nucleotide sequence ID" value="NZ_JAPMLT010000004.1"/>
</dbReference>
<accession>A0ABT3X3V5</accession>
<feature type="domain" description="Pvc16 N-terminal" evidence="1">
    <location>
        <begin position="9"/>
        <end position="179"/>
    </location>
</feature>
<sequence>MADYTVIADVSRTLIQLFRDHLVPEPVSQPERIGLASPADKGDLVLSLFLYNIQENGLNRQSFMTPRGSNGLQHPPLSVDLHYLITAHSSAEVATRALDEHSILGRAVQVLYDNATLKGSVLQGSLGYSDEELRVVFEPISMDTMVSLFPSNSPYKLSFSFTVGPVYIDSERVRPMRRVTASEPKLEDME</sequence>